<sequence length="123" mass="13632">MDSDTYQQVVVPARAHLSDETLPYYTDPLPPPYTPSRASFVQWKTVPYDPDVKYKPRSERKDRRNAFICVAIAFTLLVVLPAAIFGIVVAQVNRSEGYVQRQACMGKHGGVAESVVDGEGRCG</sequence>
<protein>
    <recommendedName>
        <fullName evidence="4">Transmembrane protein</fullName>
    </recommendedName>
</protein>
<organism evidence="2 3">
    <name type="scientific">Glarea lozoyensis (strain ATCC 20868 / MF5171)</name>
    <dbReference type="NCBI Taxonomy" id="1116229"/>
    <lineage>
        <taxon>Eukaryota</taxon>
        <taxon>Fungi</taxon>
        <taxon>Dikarya</taxon>
        <taxon>Ascomycota</taxon>
        <taxon>Pezizomycotina</taxon>
        <taxon>Leotiomycetes</taxon>
        <taxon>Helotiales</taxon>
        <taxon>Helotiaceae</taxon>
        <taxon>Glarea</taxon>
    </lineage>
</organism>
<accession>S3DJL4</accession>
<evidence type="ECO:0008006" key="4">
    <source>
        <dbReference type="Google" id="ProtNLM"/>
    </source>
</evidence>
<dbReference type="KEGG" id="glz:GLAREA_02647"/>
<proteinExistence type="predicted"/>
<feature type="transmembrane region" description="Helical" evidence="1">
    <location>
        <begin position="65"/>
        <end position="90"/>
    </location>
</feature>
<dbReference type="RefSeq" id="XP_008085923.1">
    <property type="nucleotide sequence ID" value="XM_008087732.1"/>
</dbReference>
<keyword evidence="1" id="KW-0812">Transmembrane</keyword>
<dbReference type="OrthoDB" id="3561558at2759"/>
<keyword evidence="3" id="KW-1185">Reference proteome</keyword>
<gene>
    <name evidence="2" type="ORF">GLAREA_02647</name>
</gene>
<keyword evidence="1" id="KW-1133">Transmembrane helix</keyword>
<evidence type="ECO:0000256" key="1">
    <source>
        <dbReference type="SAM" id="Phobius"/>
    </source>
</evidence>
<keyword evidence="1" id="KW-0472">Membrane</keyword>
<evidence type="ECO:0000313" key="3">
    <source>
        <dbReference type="Proteomes" id="UP000016922"/>
    </source>
</evidence>
<dbReference type="EMBL" id="KE145370">
    <property type="protein sequence ID" value="EPE26733.1"/>
    <property type="molecule type" value="Genomic_DNA"/>
</dbReference>
<dbReference type="GeneID" id="19461703"/>
<dbReference type="HOGENOM" id="CLU_2015507_0_0_1"/>
<dbReference type="Proteomes" id="UP000016922">
    <property type="component" value="Unassembled WGS sequence"/>
</dbReference>
<name>S3DJL4_GLAL2</name>
<dbReference type="AlphaFoldDB" id="S3DJL4"/>
<evidence type="ECO:0000313" key="2">
    <source>
        <dbReference type="EMBL" id="EPE26733.1"/>
    </source>
</evidence>
<reference evidence="2 3" key="1">
    <citation type="journal article" date="2013" name="BMC Genomics">
        <title>Genomics-driven discovery of the pneumocandin biosynthetic gene cluster in the fungus Glarea lozoyensis.</title>
        <authorList>
            <person name="Chen L."/>
            <person name="Yue Q."/>
            <person name="Zhang X."/>
            <person name="Xiang M."/>
            <person name="Wang C."/>
            <person name="Li S."/>
            <person name="Che Y."/>
            <person name="Ortiz-Lopez F.J."/>
            <person name="Bills G.F."/>
            <person name="Liu X."/>
            <person name="An Z."/>
        </authorList>
    </citation>
    <scope>NUCLEOTIDE SEQUENCE [LARGE SCALE GENOMIC DNA]</scope>
    <source>
        <strain evidence="3">ATCC 20868 / MF5171</strain>
    </source>
</reference>